<dbReference type="Proteomes" id="UP000295341">
    <property type="component" value="Unassembled WGS sequence"/>
</dbReference>
<reference evidence="10 11" key="1">
    <citation type="submission" date="2019-03" db="EMBL/GenBank/DDBJ databases">
        <title>Genomic Encyclopedia of Type Strains, Phase IV (KMG-IV): sequencing the most valuable type-strain genomes for metagenomic binning, comparative biology and taxonomic classification.</title>
        <authorList>
            <person name="Goeker M."/>
        </authorList>
    </citation>
    <scope>NUCLEOTIDE SEQUENCE [LARGE SCALE GENOMIC DNA]</scope>
    <source>
        <strain evidence="10 11">DSM 26377</strain>
    </source>
</reference>
<feature type="transmembrane region" description="Helical" evidence="8">
    <location>
        <begin position="263"/>
        <end position="280"/>
    </location>
</feature>
<evidence type="ECO:0000256" key="7">
    <source>
        <dbReference type="RuleBase" id="RU000320"/>
    </source>
</evidence>
<evidence type="ECO:0000256" key="5">
    <source>
        <dbReference type="ARBA" id="ARBA00022989"/>
    </source>
</evidence>
<dbReference type="AlphaFoldDB" id="A0A4R7NR15"/>
<organism evidence="10 11">
    <name type="scientific">Panacagrimonas perspica</name>
    <dbReference type="NCBI Taxonomy" id="381431"/>
    <lineage>
        <taxon>Bacteria</taxon>
        <taxon>Pseudomonadati</taxon>
        <taxon>Pseudomonadota</taxon>
        <taxon>Gammaproteobacteria</taxon>
        <taxon>Nevskiales</taxon>
        <taxon>Nevskiaceae</taxon>
        <taxon>Panacagrimonas</taxon>
    </lineage>
</organism>
<dbReference type="InterPro" id="IPR001750">
    <property type="entry name" value="ND/Mrp_TM"/>
</dbReference>
<dbReference type="Pfam" id="PF00361">
    <property type="entry name" value="Proton_antipo_M"/>
    <property type="match status" value="1"/>
</dbReference>
<comment type="caution">
    <text evidence="10">The sequence shown here is derived from an EMBL/GenBank/DDBJ whole genome shotgun (WGS) entry which is preliminary data.</text>
</comment>
<feature type="transmembrane region" description="Helical" evidence="8">
    <location>
        <begin position="286"/>
        <end position="304"/>
    </location>
</feature>
<evidence type="ECO:0000256" key="2">
    <source>
        <dbReference type="ARBA" id="ARBA00005346"/>
    </source>
</evidence>
<evidence type="ECO:0000256" key="1">
    <source>
        <dbReference type="ARBA" id="ARBA00004651"/>
    </source>
</evidence>
<name>A0A4R7NR15_9GAMM</name>
<keyword evidence="6 8" id="KW-0472">Membrane</keyword>
<dbReference type="InterPro" id="IPR050586">
    <property type="entry name" value="CPA3_Na-H_Antiporter_D"/>
</dbReference>
<accession>A0A4R7NR15</accession>
<dbReference type="NCBIfam" id="NF009309">
    <property type="entry name" value="PRK12666.1"/>
    <property type="match status" value="1"/>
</dbReference>
<evidence type="ECO:0000256" key="8">
    <source>
        <dbReference type="SAM" id="Phobius"/>
    </source>
</evidence>
<keyword evidence="3" id="KW-1003">Cell membrane</keyword>
<dbReference type="EMBL" id="SOBT01000013">
    <property type="protein sequence ID" value="TDU23297.1"/>
    <property type="molecule type" value="Genomic_DNA"/>
</dbReference>
<evidence type="ECO:0000313" key="10">
    <source>
        <dbReference type="EMBL" id="TDU23297.1"/>
    </source>
</evidence>
<feature type="transmembrane region" description="Helical" evidence="8">
    <location>
        <begin position="126"/>
        <end position="149"/>
    </location>
</feature>
<comment type="similarity">
    <text evidence="2">Belongs to the CPA3 antiporters (TC 2.A.63) subunit D family.</text>
</comment>
<dbReference type="RefSeq" id="WP_133883966.1">
    <property type="nucleotide sequence ID" value="NZ_MWIN01000016.1"/>
</dbReference>
<feature type="transmembrane region" description="Helical" evidence="8">
    <location>
        <begin position="237"/>
        <end position="256"/>
    </location>
</feature>
<protein>
    <submittedName>
        <fullName evidence="10">Multisubunit potassium/proton antiporter PhaD subunit</fullName>
    </submittedName>
</protein>
<evidence type="ECO:0000256" key="3">
    <source>
        <dbReference type="ARBA" id="ARBA00022475"/>
    </source>
</evidence>
<feature type="transmembrane region" description="Helical" evidence="8">
    <location>
        <begin position="449"/>
        <end position="473"/>
    </location>
</feature>
<feature type="transmembrane region" description="Helical" evidence="8">
    <location>
        <begin position="397"/>
        <end position="416"/>
    </location>
</feature>
<dbReference type="PANTHER" id="PTHR42703:SF1">
    <property type="entry name" value="NA(+)_H(+) ANTIPORTER SUBUNIT D1"/>
    <property type="match status" value="1"/>
</dbReference>
<gene>
    <name evidence="10" type="ORF">DFR24_4821</name>
</gene>
<feature type="transmembrane region" description="Helical" evidence="8">
    <location>
        <begin position="211"/>
        <end position="231"/>
    </location>
</feature>
<feature type="transmembrane region" description="Helical" evidence="8">
    <location>
        <begin position="493"/>
        <end position="510"/>
    </location>
</feature>
<keyword evidence="5 8" id="KW-1133">Transmembrane helix</keyword>
<dbReference type="GO" id="GO:0005886">
    <property type="term" value="C:plasma membrane"/>
    <property type="evidence" value="ECO:0007669"/>
    <property type="project" value="UniProtKB-SubCell"/>
</dbReference>
<feature type="transmembrane region" description="Helical" evidence="8">
    <location>
        <begin position="33"/>
        <end position="54"/>
    </location>
</feature>
<feature type="transmembrane region" description="Helical" evidence="8">
    <location>
        <begin position="311"/>
        <end position="332"/>
    </location>
</feature>
<sequence length="555" mass="57566">MTLLLPHLIVAPVVLPLLTAAVLLLLGERRRRLQSILSVVATVTGLLVAVAILIRVDAGGGRAAIDVYLASNWEAPFGIVLVADRLSALMLVLVGCVSVGAALYAEGGWGRVGVYFHPLFQLQLMGLNGAFLTGDLFNLFVFFEVLLAASYGLQLHGSGWPRVRSGLQYIAVNLLASSLFLIGLAVLYGVMGTLSMADIASKTGGIPAHDLGLFYAGSAILAVAFLVKAAIWPLNAWLVPAYAATSAPVAALFALMTKVGIYAILRLWSLFFPAAIAAPTHFGASALLVGGLATIAFGTVGLLASIRISRIAGFSIIVSSGTLLTAFALRSALVTGAALYYVLSATLAVSAIFLIAELARRGDTAPRASSLDAEDAASEDTNLDDEEAPLIGRAFRLSLALMGLGFICCAVLIAGLPPLSGFIAKVALLSAIVTAGAGPIATPMSGLSATAWTFVAMLLLSGLVAMVSLARAGVRHFWSAGGSTVPQVKVPEALSLFLLLFACGLLTVYAEPVLRYTRSTAAELYTPATYVDTVLATRARPAPARSASAELSEPP</sequence>
<dbReference type="PANTHER" id="PTHR42703">
    <property type="entry name" value="NADH DEHYDROGENASE"/>
    <property type="match status" value="1"/>
</dbReference>
<comment type="subcellular location">
    <subcellularLocation>
        <location evidence="1">Cell membrane</location>
        <topology evidence="1">Multi-pass membrane protein</topology>
    </subcellularLocation>
    <subcellularLocation>
        <location evidence="7">Membrane</location>
        <topology evidence="7">Multi-pass membrane protein</topology>
    </subcellularLocation>
</comment>
<feature type="transmembrane region" description="Helical" evidence="8">
    <location>
        <begin position="86"/>
        <end position="105"/>
    </location>
</feature>
<feature type="transmembrane region" description="Helical" evidence="8">
    <location>
        <begin position="422"/>
        <end position="442"/>
    </location>
</feature>
<evidence type="ECO:0000313" key="11">
    <source>
        <dbReference type="Proteomes" id="UP000295341"/>
    </source>
</evidence>
<keyword evidence="4 7" id="KW-0812">Transmembrane</keyword>
<feature type="transmembrane region" description="Helical" evidence="8">
    <location>
        <begin position="6"/>
        <end position="26"/>
    </location>
</feature>
<evidence type="ECO:0000256" key="6">
    <source>
        <dbReference type="ARBA" id="ARBA00023136"/>
    </source>
</evidence>
<proteinExistence type="inferred from homology"/>
<feature type="domain" description="NADH:quinone oxidoreductase/Mrp antiporter transmembrane" evidence="9">
    <location>
        <begin position="134"/>
        <end position="438"/>
    </location>
</feature>
<feature type="transmembrane region" description="Helical" evidence="8">
    <location>
        <begin position="338"/>
        <end position="359"/>
    </location>
</feature>
<evidence type="ECO:0000256" key="4">
    <source>
        <dbReference type="ARBA" id="ARBA00022692"/>
    </source>
</evidence>
<feature type="transmembrane region" description="Helical" evidence="8">
    <location>
        <begin position="169"/>
        <end position="190"/>
    </location>
</feature>
<keyword evidence="11" id="KW-1185">Reference proteome</keyword>
<evidence type="ECO:0000259" key="9">
    <source>
        <dbReference type="Pfam" id="PF00361"/>
    </source>
</evidence>
<dbReference type="OrthoDB" id="9768329at2"/>